<organism evidence="3 4">
    <name type="scientific">Nocardioides jejuensis</name>
    <dbReference type="NCBI Taxonomy" id="2502782"/>
    <lineage>
        <taxon>Bacteria</taxon>
        <taxon>Bacillati</taxon>
        <taxon>Actinomycetota</taxon>
        <taxon>Actinomycetes</taxon>
        <taxon>Propionibacteriales</taxon>
        <taxon>Nocardioidaceae</taxon>
        <taxon>Nocardioides</taxon>
    </lineage>
</organism>
<dbReference type="Pfam" id="PF09826">
    <property type="entry name" value="Beta_propel"/>
    <property type="match status" value="1"/>
</dbReference>
<evidence type="ECO:0008006" key="5">
    <source>
        <dbReference type="Google" id="ProtNLM"/>
    </source>
</evidence>
<dbReference type="AlphaFoldDB" id="A0A4R1CGL8"/>
<dbReference type="EMBL" id="SJZJ01000004">
    <property type="protein sequence ID" value="TCJ30370.1"/>
    <property type="molecule type" value="Genomic_DNA"/>
</dbReference>
<dbReference type="OrthoDB" id="9778998at2"/>
<keyword evidence="2" id="KW-0732">Signal</keyword>
<feature type="region of interest" description="Disordered" evidence="1">
    <location>
        <begin position="112"/>
        <end position="137"/>
    </location>
</feature>
<comment type="caution">
    <text evidence="3">The sequence shown here is derived from an EMBL/GenBank/DDBJ whole genome shotgun (WGS) entry which is preliminary data.</text>
</comment>
<dbReference type="InterPro" id="IPR019198">
    <property type="entry name" value="Beta_propeller_containing"/>
</dbReference>
<evidence type="ECO:0000256" key="2">
    <source>
        <dbReference type="SAM" id="SignalP"/>
    </source>
</evidence>
<dbReference type="Proteomes" id="UP000295453">
    <property type="component" value="Unassembled WGS sequence"/>
</dbReference>
<reference evidence="3 4" key="1">
    <citation type="submission" date="2019-03" db="EMBL/GenBank/DDBJ databases">
        <authorList>
            <person name="Kim M.K.M."/>
        </authorList>
    </citation>
    <scope>NUCLEOTIDE SEQUENCE [LARGE SCALE GENOMIC DNA]</scope>
    <source>
        <strain evidence="3 4">18JY15-6</strain>
    </source>
</reference>
<gene>
    <name evidence="3" type="ORF">EPD65_03980</name>
</gene>
<feature type="chain" id="PRO_5020383256" description="Benzoate transporter" evidence="2">
    <location>
        <begin position="23"/>
        <end position="640"/>
    </location>
</feature>
<evidence type="ECO:0000256" key="1">
    <source>
        <dbReference type="SAM" id="MobiDB-lite"/>
    </source>
</evidence>
<protein>
    <recommendedName>
        <fullName evidence="5">Benzoate transporter</fullName>
    </recommendedName>
</protein>
<proteinExistence type="predicted"/>
<sequence length="640" mass="66871">MKTSKTLAITGVAALALGGAFALGVSVGGPDSPAPRATKAPPLAAGHPLAAGDLSLVAAGDCDSLLGWYVDNTRDLVTAWGWGGGIMYGATDLLMNRADLAGTAAAPEAAAAGKSLNSQSSSATGTNVQESGVDEPDVVKTNGSVLLRMVGDDLVVYDVTGKAPKRIARLDLPGNQKAQPELLLVGDDAVVFSQRWDATGTASTRVDTVDLSTPGSPKITDSTSYAANLLSARQYGDTVRLVLGTGLPMLDFVSPQGSLTEKEALAKNRQVLAHSTISDWLPSLTDGGSTKQVVDCADMARPEDFTSAGTVSIVGWSGSTPEVRSSTGVATGSQIVYSSTDRLYLATSGFSGGCMDCVGPLVHRIMPGPWPGGGSADGTTQIHAFRLDGTDASYLGSGEVEGNVDDRWAMDAVDGTLRVAVSPTSQTGDWNSVVTLREAKGSLEPLGRVDRLGIGEQIQSVRWFDDLAVLVTFRQVDPLYAVDLSHPAHPKALGSLKVPGYSDYLHPIGDHKILGLGIDADDQGMSRGGKVAVFDLTDPKHPVRQGQNTYAQNIQVMAGQDPRQFTWVPASHTAYTVIARYGRTGGMTGWVSVLKVGADGSLKRHNLKGTEGYDDVAALRTVPLPDGRVALVTEDSARFL</sequence>
<keyword evidence="4" id="KW-1185">Reference proteome</keyword>
<name>A0A4R1CGL8_9ACTN</name>
<feature type="compositionally biased region" description="Polar residues" evidence="1">
    <location>
        <begin position="115"/>
        <end position="130"/>
    </location>
</feature>
<evidence type="ECO:0000313" key="3">
    <source>
        <dbReference type="EMBL" id="TCJ30370.1"/>
    </source>
</evidence>
<dbReference type="RefSeq" id="WP_131581870.1">
    <property type="nucleotide sequence ID" value="NZ_SJZJ01000004.1"/>
</dbReference>
<accession>A0A4R1CGL8</accession>
<feature type="signal peptide" evidence="2">
    <location>
        <begin position="1"/>
        <end position="22"/>
    </location>
</feature>
<evidence type="ECO:0000313" key="4">
    <source>
        <dbReference type="Proteomes" id="UP000295453"/>
    </source>
</evidence>